<feature type="region of interest" description="Disordered" evidence="1">
    <location>
        <begin position="517"/>
        <end position="570"/>
    </location>
</feature>
<sequence>MPTGASIAAAAAGRATGAGAAVNSDGRGGGRGSGRGGRGPARAAAAGRATDAGAAAGQPVVEEEVAVRGSGAGEEVAVRSSGSGAGTAVNRGRGGGRGRGRGGSGPGSRGLGRGGPRATVATKDIKVPGLSVKLSKLIPDSMKACSTGWVEKDLSKTRFNIIPSHEYTNKYHRDGLEESYRHISKSLPRQLRNEGKDVSMSNTIEFLVSEEVFVKIARYTSQVLVKRRLEPVNCYELRQFFAHKLLRSRFDVSTEKAWSDFMEPLAVKHGFTLMPVARFNNILTSVRGYDVNSRAGDSGDSSWKQRKNLLRSLEEIEKAMFNRSASFLFNTKNGVLVVDDELVGSRASDVESKAHSQRKTGVDGPVSDAMADSMICLLLGMRLRVTGESQRDNVRELLKTAPKSTDSTDRPKGRPPSSKQIRSKAYTAPLKDYVLAASIEWLKNLEVERLALSRSRDIRTYFSPRRRSREAQEESQETEEQQISDIIRRKMEGGCWPVKRNKIKTFHESEDLQRIPDDLNAESKRRRDLLKSEKSPEAVAERQAERKRKRDERESGGEGEGGSSGAAAAV</sequence>
<feature type="compositionally biased region" description="Basic and acidic residues" evidence="1">
    <location>
        <begin position="517"/>
        <end position="544"/>
    </location>
</feature>
<evidence type="ECO:0000256" key="1">
    <source>
        <dbReference type="SAM" id="MobiDB-lite"/>
    </source>
</evidence>
<feature type="compositionally biased region" description="Gly residues" evidence="1">
    <location>
        <begin position="101"/>
        <end position="115"/>
    </location>
</feature>
<reference evidence="2 3" key="1">
    <citation type="journal article" date="2012" name="Genome Biol.">
        <title>Genome and low-iron response of an oceanic diatom adapted to chronic iron limitation.</title>
        <authorList>
            <person name="Lommer M."/>
            <person name="Specht M."/>
            <person name="Roy A.S."/>
            <person name="Kraemer L."/>
            <person name="Andreson R."/>
            <person name="Gutowska M.A."/>
            <person name="Wolf J."/>
            <person name="Bergner S.V."/>
            <person name="Schilhabel M.B."/>
            <person name="Klostermeier U.C."/>
            <person name="Beiko R.G."/>
            <person name="Rosenstiel P."/>
            <person name="Hippler M."/>
            <person name="Laroche J."/>
        </authorList>
    </citation>
    <scope>NUCLEOTIDE SEQUENCE [LARGE SCALE GENOMIC DNA]</scope>
    <source>
        <strain evidence="2 3">CCMP1005</strain>
    </source>
</reference>
<evidence type="ECO:0000313" key="3">
    <source>
        <dbReference type="Proteomes" id="UP000266841"/>
    </source>
</evidence>
<feature type="compositionally biased region" description="Gly residues" evidence="1">
    <location>
        <begin position="26"/>
        <end position="39"/>
    </location>
</feature>
<feature type="compositionally biased region" description="Low complexity" evidence="1">
    <location>
        <begin position="1"/>
        <end position="21"/>
    </location>
</feature>
<feature type="region of interest" description="Disordered" evidence="1">
    <location>
        <begin position="398"/>
        <end position="423"/>
    </location>
</feature>
<dbReference type="OrthoDB" id="53708at2759"/>
<proteinExistence type="predicted"/>
<gene>
    <name evidence="2" type="ORF">THAOC_31940</name>
</gene>
<dbReference type="Proteomes" id="UP000266841">
    <property type="component" value="Unassembled WGS sequence"/>
</dbReference>
<organism evidence="2 3">
    <name type="scientific">Thalassiosira oceanica</name>
    <name type="common">Marine diatom</name>
    <dbReference type="NCBI Taxonomy" id="159749"/>
    <lineage>
        <taxon>Eukaryota</taxon>
        <taxon>Sar</taxon>
        <taxon>Stramenopiles</taxon>
        <taxon>Ochrophyta</taxon>
        <taxon>Bacillariophyta</taxon>
        <taxon>Coscinodiscophyceae</taxon>
        <taxon>Thalassiosirophycidae</taxon>
        <taxon>Thalassiosirales</taxon>
        <taxon>Thalassiosiraceae</taxon>
        <taxon>Thalassiosira</taxon>
    </lineage>
</organism>
<keyword evidence="3" id="KW-1185">Reference proteome</keyword>
<dbReference type="EMBL" id="AGNL01045025">
    <property type="protein sequence ID" value="EJK49212.1"/>
    <property type="molecule type" value="Genomic_DNA"/>
</dbReference>
<protein>
    <submittedName>
        <fullName evidence="2">Uncharacterized protein</fullName>
    </submittedName>
</protein>
<feature type="compositionally biased region" description="Low complexity" evidence="1">
    <location>
        <begin position="40"/>
        <end position="57"/>
    </location>
</feature>
<evidence type="ECO:0000313" key="2">
    <source>
        <dbReference type="EMBL" id="EJK49212.1"/>
    </source>
</evidence>
<comment type="caution">
    <text evidence="2">The sequence shown here is derived from an EMBL/GenBank/DDBJ whole genome shotgun (WGS) entry which is preliminary data.</text>
</comment>
<dbReference type="AlphaFoldDB" id="K0RRH3"/>
<accession>K0RRH3</accession>
<feature type="region of interest" description="Disordered" evidence="1">
    <location>
        <begin position="1"/>
        <end position="121"/>
    </location>
</feature>
<name>K0RRH3_THAOC</name>